<evidence type="ECO:0000313" key="8">
    <source>
        <dbReference type="Proteomes" id="UP000536275"/>
    </source>
</evidence>
<dbReference type="PANTHER" id="PTHR22602">
    <property type="entry name" value="TRANSFERASE CAF17, MITOCHONDRIAL-RELATED"/>
    <property type="match status" value="1"/>
</dbReference>
<dbReference type="InterPro" id="IPR017703">
    <property type="entry name" value="YgfZ/GCV_T_CS"/>
</dbReference>
<protein>
    <recommendedName>
        <fullName evidence="6">CAF17 C-terminal domain-containing protein</fullName>
    </recommendedName>
</protein>
<dbReference type="GO" id="GO:0016226">
    <property type="term" value="P:iron-sulfur cluster assembly"/>
    <property type="evidence" value="ECO:0007669"/>
    <property type="project" value="TreeGrafter"/>
</dbReference>
<sequence length="469" mass="53100">MRFPNVGLAELSKSIIKIRGPDATKFLNGLVTSRLLPNVVKKKQHTISESENRHSNLSEIIDVSKNYGLMHEDIYDPDYNINISRDGINSMILNSKGRVVTDCFLYPDPFHNVDWVFQESMNEPGYLLEVDTSISQQLMMILKLHKLSAKVDIVPDKKLYSYYYYDDTATFDAWLENIQFKYFKSLDPTTALQNANSFIKDNVFFNQQIAKNILGFAVDNRIPNFGIKFISNKPISTNNDNDGQQDVIPVESLFSESFSQEFDTPTINESGVVQRRFQNGLFEIQDASKGSSLLPFECNLDYTNGLSLDKGCYVGQELTIRTFNNGVIRKRIFPVQFFQLTEYNISYLQDHPIDLNMSDPVVENLSNIPNSSLGKLEITPLDDSEPQQQQPPTNESPFASSPFGSSKVVRKRKTSLGKIVSVKDNLGLVMLAVSDVEKCQIYKLELPSFEGGTQFIGVKVGIPDWWPVN</sequence>
<comment type="subcellular location">
    <subcellularLocation>
        <location evidence="1">Mitochondrion matrix</location>
    </subcellularLocation>
</comment>
<keyword evidence="2" id="KW-0809">Transit peptide</keyword>
<evidence type="ECO:0000256" key="4">
    <source>
        <dbReference type="ARBA" id="ARBA00093447"/>
    </source>
</evidence>
<dbReference type="InterPro" id="IPR045179">
    <property type="entry name" value="YgfZ/GcvT"/>
</dbReference>
<keyword evidence="3" id="KW-0496">Mitochondrion</keyword>
<dbReference type="SUPFAM" id="SSF103025">
    <property type="entry name" value="Folate-binding domain"/>
    <property type="match status" value="1"/>
</dbReference>
<organism evidence="7 8">
    <name type="scientific">Candida albicans</name>
    <name type="common">Yeast</name>
    <dbReference type="NCBI Taxonomy" id="5476"/>
    <lineage>
        <taxon>Eukaryota</taxon>
        <taxon>Fungi</taxon>
        <taxon>Dikarya</taxon>
        <taxon>Ascomycota</taxon>
        <taxon>Saccharomycotina</taxon>
        <taxon>Pichiomycetes</taxon>
        <taxon>Debaryomycetaceae</taxon>
        <taxon>Candida/Lodderomyces clade</taxon>
        <taxon>Candida</taxon>
    </lineage>
</organism>
<evidence type="ECO:0000256" key="2">
    <source>
        <dbReference type="ARBA" id="ARBA00022946"/>
    </source>
</evidence>
<name>A0A8H6C3L7_CANAX</name>
<accession>A0A8H6C3L7</accession>
<dbReference type="SMR" id="A0A8H6C3L7"/>
<evidence type="ECO:0000313" key="7">
    <source>
        <dbReference type="EMBL" id="KAF6072048.1"/>
    </source>
</evidence>
<evidence type="ECO:0000256" key="1">
    <source>
        <dbReference type="ARBA" id="ARBA00004305"/>
    </source>
</evidence>
<dbReference type="GO" id="GO:0005759">
    <property type="term" value="C:mitochondrial matrix"/>
    <property type="evidence" value="ECO:0007669"/>
    <property type="project" value="UniProtKB-SubCell"/>
</dbReference>
<evidence type="ECO:0000256" key="3">
    <source>
        <dbReference type="ARBA" id="ARBA00023128"/>
    </source>
</evidence>
<dbReference type="Proteomes" id="UP000536275">
    <property type="component" value="Unassembled WGS sequence"/>
</dbReference>
<dbReference type="AlphaFoldDB" id="A0A8H6C3L7"/>
<reference evidence="7 8" key="1">
    <citation type="submission" date="2020-03" db="EMBL/GenBank/DDBJ databases">
        <title>FDA dAtabase for Regulatory Grade micrObial Sequences (FDA-ARGOS): Supporting development and validation of Infectious Disease Dx tests.</title>
        <authorList>
            <person name="Campos J."/>
            <person name="Goldberg B."/>
            <person name="Tallon L."/>
            <person name="Sadzewicz L."/>
            <person name="Vavikolanu K."/>
            <person name="Mehta A."/>
            <person name="Aluvathingal J."/>
            <person name="Nadendla S."/>
            <person name="Nandy P."/>
            <person name="Geyer C."/>
            <person name="Yan Y."/>
            <person name="Sichtig H."/>
        </authorList>
    </citation>
    <scope>NUCLEOTIDE SEQUENCE [LARGE SCALE GENOMIC DNA]</scope>
    <source>
        <strain evidence="7 8">FDAARGOS_656</strain>
    </source>
</reference>
<dbReference type="InterPro" id="IPR027266">
    <property type="entry name" value="TrmE/GcvT-like"/>
</dbReference>
<dbReference type="NCBIfam" id="TIGR03317">
    <property type="entry name" value="ygfZ_signature"/>
    <property type="match status" value="1"/>
</dbReference>
<feature type="compositionally biased region" description="Polar residues" evidence="5">
    <location>
        <begin position="386"/>
        <end position="404"/>
    </location>
</feature>
<dbReference type="Pfam" id="PF25455">
    <property type="entry name" value="Beta-barrel_CAF17_C"/>
    <property type="match status" value="1"/>
</dbReference>
<dbReference type="PANTHER" id="PTHR22602:SF0">
    <property type="entry name" value="TRANSFERASE CAF17, MITOCHONDRIAL-RELATED"/>
    <property type="match status" value="1"/>
</dbReference>
<dbReference type="Gene3D" id="2.40.30.160">
    <property type="match status" value="1"/>
</dbReference>
<comment type="caution">
    <text evidence="7">The sequence shown here is derived from an EMBL/GenBank/DDBJ whole genome shotgun (WGS) entry which is preliminary data.</text>
</comment>
<proteinExistence type="inferred from homology"/>
<feature type="region of interest" description="Disordered" evidence="5">
    <location>
        <begin position="376"/>
        <end position="406"/>
    </location>
</feature>
<comment type="similarity">
    <text evidence="4">Belongs to the GcvT family. CAF17/IBA57 subfamily.</text>
</comment>
<evidence type="ECO:0000256" key="5">
    <source>
        <dbReference type="SAM" id="MobiDB-lite"/>
    </source>
</evidence>
<dbReference type="InterPro" id="IPR057460">
    <property type="entry name" value="CAF17_C"/>
</dbReference>
<evidence type="ECO:0000259" key="6">
    <source>
        <dbReference type="Pfam" id="PF25455"/>
    </source>
</evidence>
<gene>
    <name evidence="7" type="ORF">FOB64_000757</name>
</gene>
<feature type="domain" description="CAF17 C-terminal" evidence="6">
    <location>
        <begin position="329"/>
        <end position="467"/>
    </location>
</feature>
<dbReference type="Gene3D" id="3.30.1360.120">
    <property type="entry name" value="Probable tRNA modification gtpase trme, domain 1"/>
    <property type="match status" value="1"/>
</dbReference>
<dbReference type="EMBL" id="JABWAD010000008">
    <property type="protein sequence ID" value="KAF6072048.1"/>
    <property type="molecule type" value="Genomic_DNA"/>
</dbReference>